<feature type="domain" description="HD" evidence="1">
    <location>
        <begin position="113"/>
        <end position="235"/>
    </location>
</feature>
<dbReference type="PROSITE" id="PS51833">
    <property type="entry name" value="HDOD"/>
    <property type="match status" value="1"/>
</dbReference>
<evidence type="ECO:0000313" key="4">
    <source>
        <dbReference type="Proteomes" id="UP000006365"/>
    </source>
</evidence>
<evidence type="ECO:0000313" key="3">
    <source>
        <dbReference type="EMBL" id="ADW16489.1"/>
    </source>
</evidence>
<dbReference type="AlphaFoldDB" id="A0A7U3YJF3"/>
<accession>A0A7U3YJF3</accession>
<dbReference type="PANTHER" id="PTHR33525:SF3">
    <property type="entry name" value="RIBONUCLEASE Y"/>
    <property type="match status" value="1"/>
</dbReference>
<evidence type="ECO:0000259" key="1">
    <source>
        <dbReference type="PROSITE" id="PS51831"/>
    </source>
</evidence>
<dbReference type="SUPFAM" id="SSF109604">
    <property type="entry name" value="HD-domain/PDEase-like"/>
    <property type="match status" value="1"/>
</dbReference>
<dbReference type="Gene3D" id="1.10.3210.10">
    <property type="entry name" value="Hypothetical protein af1432"/>
    <property type="match status" value="1"/>
</dbReference>
<reference evidence="3 4" key="1">
    <citation type="journal article" date="2011" name="Stand. Genomic Sci.">
        <title>Complete genome sequence of Desulfobulbus propionicus type strain (1pr3).</title>
        <authorList>
            <person name="Pagani I."/>
            <person name="Lapidus A."/>
            <person name="Nolan M."/>
            <person name="Lucas S."/>
            <person name="Hammon N."/>
            <person name="Deshpande S."/>
            <person name="Cheng J.F."/>
            <person name="Chertkov O."/>
            <person name="Davenport K."/>
            <person name="Tapia R."/>
            <person name="Han C."/>
            <person name="Goodwin L."/>
            <person name="Pitluck S."/>
            <person name="Liolios K."/>
            <person name="Mavromatis K."/>
            <person name="Ivanova N."/>
            <person name="Mikhailova N."/>
            <person name="Pati A."/>
            <person name="Chen A."/>
            <person name="Palaniappan K."/>
            <person name="Land M."/>
            <person name="Hauser L."/>
            <person name="Chang Y.J."/>
            <person name="Jeffries C.D."/>
            <person name="Detter J.C."/>
            <person name="Brambilla E."/>
            <person name="Kannan K.P."/>
            <person name="Djao O.D."/>
            <person name="Rohde M."/>
            <person name="Pukall R."/>
            <person name="Spring S."/>
            <person name="Goker M."/>
            <person name="Sikorski J."/>
            <person name="Woyke T."/>
            <person name="Bristow J."/>
            <person name="Eisen J.A."/>
            <person name="Markowitz V."/>
            <person name="Hugenholtz P."/>
            <person name="Kyrpides N.C."/>
            <person name="Klenk H.P."/>
        </authorList>
    </citation>
    <scope>NUCLEOTIDE SEQUENCE [LARGE SCALE GENOMIC DNA]</scope>
    <source>
        <strain evidence="4">ATCC 33891 / DSM 2032 / 1pr3</strain>
    </source>
</reference>
<dbReference type="Proteomes" id="UP000006365">
    <property type="component" value="Chromosome"/>
</dbReference>
<proteinExistence type="predicted"/>
<dbReference type="PROSITE" id="PS51831">
    <property type="entry name" value="HD"/>
    <property type="match status" value="1"/>
</dbReference>
<dbReference type="InterPro" id="IPR013976">
    <property type="entry name" value="HDOD"/>
</dbReference>
<dbReference type="KEGG" id="dpr:Despr_0305"/>
<dbReference type="RefSeq" id="WP_015723037.1">
    <property type="nucleotide sequence ID" value="NC_014972.1"/>
</dbReference>
<dbReference type="InterPro" id="IPR006674">
    <property type="entry name" value="HD_domain"/>
</dbReference>
<dbReference type="EMBL" id="CP002364">
    <property type="protein sequence ID" value="ADW16489.1"/>
    <property type="molecule type" value="Genomic_DNA"/>
</dbReference>
<keyword evidence="4" id="KW-1185">Reference proteome</keyword>
<dbReference type="CDD" id="cd00077">
    <property type="entry name" value="HDc"/>
    <property type="match status" value="1"/>
</dbReference>
<dbReference type="InterPro" id="IPR052340">
    <property type="entry name" value="RNase_Y/CdgJ"/>
</dbReference>
<dbReference type="Pfam" id="PF08668">
    <property type="entry name" value="HDOD"/>
    <property type="match status" value="1"/>
</dbReference>
<dbReference type="InterPro" id="IPR003607">
    <property type="entry name" value="HD/PDEase_dom"/>
</dbReference>
<name>A0A7U3YJF3_DESPD</name>
<gene>
    <name evidence="3" type="ordered locus">Despr_0305</name>
</gene>
<dbReference type="InterPro" id="IPR006675">
    <property type="entry name" value="HDIG_dom"/>
</dbReference>
<protein>
    <submittedName>
        <fullName evidence="3">Signal transduction protein</fullName>
    </submittedName>
</protein>
<sequence>MLERNTKLDKIRVVVDKMPSLSTTVGKVLEICSRPDTAPNDLNKVISLDPVLTGQVLKLINSAYYSLVNKVTSLTRAIIMLGLNTVKNLALSTAIIRSVGQAKKSKALPIKAFWAHSIGVGVMAKLLAAERGLPLAEREEYFVAGLLHDLGKIPFGDEYSEVLAQTLKVQEPLNALERKMMEIDHEEVGEMIAAKWKLNAVITDAICHHHSPWDAAAEHRALVATVALADFYVCLFDIGYAGNRFPDETRLEALLELCGLKWNTVVGLRETVDAEITKAEIFLKV</sequence>
<dbReference type="PANTHER" id="PTHR33525">
    <property type="match status" value="1"/>
</dbReference>
<dbReference type="NCBIfam" id="TIGR00277">
    <property type="entry name" value="HDIG"/>
    <property type="match status" value="1"/>
</dbReference>
<organism evidence="3 4">
    <name type="scientific">Desulfobulbus propionicus (strain ATCC 33891 / DSM 2032 / VKM B-1956 / 1pr3)</name>
    <dbReference type="NCBI Taxonomy" id="577650"/>
    <lineage>
        <taxon>Bacteria</taxon>
        <taxon>Pseudomonadati</taxon>
        <taxon>Thermodesulfobacteriota</taxon>
        <taxon>Desulfobulbia</taxon>
        <taxon>Desulfobulbales</taxon>
        <taxon>Desulfobulbaceae</taxon>
        <taxon>Desulfobulbus</taxon>
    </lineage>
</organism>
<feature type="domain" description="HDOD" evidence="2">
    <location>
        <begin position="18"/>
        <end position="212"/>
    </location>
</feature>
<evidence type="ECO:0000259" key="2">
    <source>
        <dbReference type="PROSITE" id="PS51833"/>
    </source>
</evidence>